<keyword evidence="2" id="KW-1185">Reference proteome</keyword>
<evidence type="ECO:0000313" key="1">
    <source>
        <dbReference type="EMBL" id="NKY22305.1"/>
    </source>
</evidence>
<reference evidence="1 2" key="1">
    <citation type="submission" date="2020-04" db="EMBL/GenBank/DDBJ databases">
        <title>MicrobeNet Type strains.</title>
        <authorList>
            <person name="Nicholson A.C."/>
        </authorList>
    </citation>
    <scope>NUCLEOTIDE SEQUENCE [LARGE SCALE GENOMIC DNA]</scope>
    <source>
        <strain evidence="1 2">ATCC BAA-788</strain>
    </source>
</reference>
<sequence>MSDLRTNDAAIDSAATALGNFHNSVIFEPFWPSLDSCGSDRVSGAFQQALALMFGQDRTMRQSWGNVGQQLKQSVQSYNAADRNVAAMGG</sequence>
<accession>A0A7X6KUH6</accession>
<protein>
    <submittedName>
        <fullName evidence="1">Uncharacterized protein</fullName>
    </submittedName>
</protein>
<dbReference type="Proteomes" id="UP000581206">
    <property type="component" value="Unassembled WGS sequence"/>
</dbReference>
<gene>
    <name evidence="1" type="ORF">HGA03_06450</name>
</gene>
<comment type="caution">
    <text evidence="1">The sequence shown here is derived from an EMBL/GenBank/DDBJ whole genome shotgun (WGS) entry which is preliminary data.</text>
</comment>
<dbReference type="RefSeq" id="WP_168629403.1">
    <property type="nucleotide sequence ID" value="NZ_BONL01000012.1"/>
</dbReference>
<dbReference type="AlphaFoldDB" id="A0A7X6KUH6"/>
<evidence type="ECO:0000313" key="2">
    <source>
        <dbReference type="Proteomes" id="UP000581206"/>
    </source>
</evidence>
<name>A0A7X6KUH6_9CELL</name>
<dbReference type="EMBL" id="JAAXOX010000002">
    <property type="protein sequence ID" value="NKY22305.1"/>
    <property type="molecule type" value="Genomic_DNA"/>
</dbReference>
<proteinExistence type="predicted"/>
<organism evidence="1 2">
    <name type="scientific">Cellulomonas denverensis</name>
    <dbReference type="NCBI Taxonomy" id="264297"/>
    <lineage>
        <taxon>Bacteria</taxon>
        <taxon>Bacillati</taxon>
        <taxon>Actinomycetota</taxon>
        <taxon>Actinomycetes</taxon>
        <taxon>Micrococcales</taxon>
        <taxon>Cellulomonadaceae</taxon>
        <taxon>Cellulomonas</taxon>
    </lineage>
</organism>